<dbReference type="SMART" id="SM00388">
    <property type="entry name" value="HisKA"/>
    <property type="match status" value="1"/>
</dbReference>
<evidence type="ECO:0000256" key="7">
    <source>
        <dbReference type="ARBA" id="ARBA00022777"/>
    </source>
</evidence>
<evidence type="ECO:0000256" key="6">
    <source>
        <dbReference type="ARBA" id="ARBA00022679"/>
    </source>
</evidence>
<dbReference type="Gene3D" id="3.30.565.10">
    <property type="entry name" value="Histidine kinase-like ATPase, C-terminal domain"/>
    <property type="match status" value="1"/>
</dbReference>
<feature type="coiled-coil region" evidence="10">
    <location>
        <begin position="447"/>
        <end position="474"/>
    </location>
</feature>
<evidence type="ECO:0000256" key="2">
    <source>
        <dbReference type="ARBA" id="ARBA00004651"/>
    </source>
</evidence>
<keyword evidence="11" id="KW-0472">Membrane</keyword>
<dbReference type="PRINTS" id="PR00344">
    <property type="entry name" value="BCTRLSENSOR"/>
</dbReference>
<evidence type="ECO:0000259" key="12">
    <source>
        <dbReference type="PROSITE" id="PS50109"/>
    </source>
</evidence>
<dbReference type="EMBL" id="CP034348">
    <property type="protein sequence ID" value="QGY00235.1"/>
    <property type="molecule type" value="Genomic_DNA"/>
</dbReference>
<dbReference type="CDD" id="cd00082">
    <property type="entry name" value="HisKA"/>
    <property type="match status" value="1"/>
</dbReference>
<dbReference type="PANTHER" id="PTHR44936:SF9">
    <property type="entry name" value="SENSOR PROTEIN CREC"/>
    <property type="match status" value="1"/>
</dbReference>
<dbReference type="GO" id="GO:0005886">
    <property type="term" value="C:plasma membrane"/>
    <property type="evidence" value="ECO:0007669"/>
    <property type="project" value="UniProtKB-SubCell"/>
</dbReference>
<dbReference type="InterPro" id="IPR036097">
    <property type="entry name" value="HisK_dim/P_sf"/>
</dbReference>
<keyword evidence="14" id="KW-1185">Reference proteome</keyword>
<comment type="subcellular location">
    <subcellularLocation>
        <location evidence="2">Cell membrane</location>
        <topology evidence="2">Multi-pass membrane protein</topology>
    </subcellularLocation>
</comment>
<evidence type="ECO:0000256" key="8">
    <source>
        <dbReference type="ARBA" id="ARBA00023012"/>
    </source>
</evidence>
<keyword evidence="8" id="KW-0902">Two-component regulatory system</keyword>
<evidence type="ECO:0000313" key="14">
    <source>
        <dbReference type="Proteomes" id="UP000428330"/>
    </source>
</evidence>
<dbReference type="Gene3D" id="1.10.287.130">
    <property type="match status" value="1"/>
</dbReference>
<keyword evidence="7" id="KW-0418">Kinase</keyword>
<gene>
    <name evidence="13" type="ORF">EI983_18975</name>
</gene>
<comment type="catalytic activity">
    <reaction evidence="1">
        <text>ATP + protein L-histidine = ADP + protein N-phospho-L-histidine.</text>
        <dbReference type="EC" id="2.7.13.3"/>
    </reaction>
</comment>
<feature type="transmembrane region" description="Helical" evidence="11">
    <location>
        <begin position="236"/>
        <end position="259"/>
    </location>
</feature>
<organism evidence="13 14">
    <name type="scientific">Roseovarius faecimaris</name>
    <dbReference type="NCBI Taxonomy" id="2494550"/>
    <lineage>
        <taxon>Bacteria</taxon>
        <taxon>Pseudomonadati</taxon>
        <taxon>Pseudomonadota</taxon>
        <taxon>Alphaproteobacteria</taxon>
        <taxon>Rhodobacterales</taxon>
        <taxon>Roseobacteraceae</taxon>
        <taxon>Roseovarius</taxon>
    </lineage>
</organism>
<keyword evidence="5" id="KW-0597">Phosphoprotein</keyword>
<dbReference type="Pfam" id="PF00512">
    <property type="entry name" value="HisKA"/>
    <property type="match status" value="1"/>
</dbReference>
<dbReference type="InterPro" id="IPR005467">
    <property type="entry name" value="His_kinase_dom"/>
</dbReference>
<dbReference type="EC" id="2.7.13.3" evidence="3"/>
<keyword evidence="11" id="KW-1133">Transmembrane helix</keyword>
<evidence type="ECO:0000256" key="1">
    <source>
        <dbReference type="ARBA" id="ARBA00000085"/>
    </source>
</evidence>
<dbReference type="SUPFAM" id="SSF47384">
    <property type="entry name" value="Homodimeric domain of signal transducing histidine kinase"/>
    <property type="match status" value="1"/>
</dbReference>
<feature type="transmembrane region" description="Helical" evidence="11">
    <location>
        <begin position="296"/>
        <end position="320"/>
    </location>
</feature>
<evidence type="ECO:0000256" key="5">
    <source>
        <dbReference type="ARBA" id="ARBA00022553"/>
    </source>
</evidence>
<dbReference type="AlphaFoldDB" id="A0A6I6IVY8"/>
<dbReference type="InterPro" id="IPR003661">
    <property type="entry name" value="HisK_dim/P_dom"/>
</dbReference>
<keyword evidence="6" id="KW-0808">Transferase</keyword>
<evidence type="ECO:0000313" key="13">
    <source>
        <dbReference type="EMBL" id="QGY00235.1"/>
    </source>
</evidence>
<dbReference type="InterPro" id="IPR004358">
    <property type="entry name" value="Sig_transdc_His_kin-like_C"/>
</dbReference>
<feature type="transmembrane region" description="Helical" evidence="11">
    <location>
        <begin position="332"/>
        <end position="350"/>
    </location>
</feature>
<keyword evidence="10" id="KW-0175">Coiled coil</keyword>
<keyword evidence="11" id="KW-0812">Transmembrane</keyword>
<protein>
    <recommendedName>
        <fullName evidence="3">histidine kinase</fullName>
        <ecNumber evidence="3">2.7.13.3</ecNumber>
    </recommendedName>
</protein>
<feature type="transmembrane region" description="Helical" evidence="11">
    <location>
        <begin position="266"/>
        <end position="290"/>
    </location>
</feature>
<evidence type="ECO:0000256" key="10">
    <source>
        <dbReference type="SAM" id="Coils"/>
    </source>
</evidence>
<evidence type="ECO:0000256" key="4">
    <source>
        <dbReference type="ARBA" id="ARBA00022475"/>
    </source>
</evidence>
<dbReference type="GO" id="GO:0000155">
    <property type="term" value="F:phosphorelay sensor kinase activity"/>
    <property type="evidence" value="ECO:0007669"/>
    <property type="project" value="InterPro"/>
</dbReference>
<feature type="transmembrane region" description="Helical" evidence="11">
    <location>
        <begin position="388"/>
        <end position="410"/>
    </location>
</feature>
<name>A0A6I6IVY8_9RHOB</name>
<dbReference type="Pfam" id="PF02518">
    <property type="entry name" value="HATPase_c"/>
    <property type="match status" value="1"/>
</dbReference>
<dbReference type="KEGG" id="rom:EI983_18975"/>
<dbReference type="OrthoDB" id="9764438at2"/>
<dbReference type="InterPro" id="IPR003594">
    <property type="entry name" value="HATPase_dom"/>
</dbReference>
<proteinExistence type="predicted"/>
<reference evidence="14" key="1">
    <citation type="submission" date="2018-12" db="EMBL/GenBank/DDBJ databases">
        <title>Complete genome sequence of Roseovarius sp. MME-070.</title>
        <authorList>
            <person name="Nam Y.-D."/>
            <person name="Kang J."/>
            <person name="Chung W.-H."/>
            <person name="Park Y.S."/>
        </authorList>
    </citation>
    <scope>NUCLEOTIDE SEQUENCE [LARGE SCALE GENOMIC DNA]</scope>
    <source>
        <strain evidence="14">MME-070</strain>
    </source>
</reference>
<accession>A0A6I6IVY8</accession>
<feature type="transmembrane region" description="Helical" evidence="11">
    <location>
        <begin position="356"/>
        <end position="376"/>
    </location>
</feature>
<evidence type="ECO:0000256" key="3">
    <source>
        <dbReference type="ARBA" id="ARBA00012438"/>
    </source>
</evidence>
<evidence type="ECO:0000256" key="9">
    <source>
        <dbReference type="ARBA" id="ARBA00023026"/>
    </source>
</evidence>
<dbReference type="InterPro" id="IPR036890">
    <property type="entry name" value="HATPase_C_sf"/>
</dbReference>
<dbReference type="SMART" id="SM00387">
    <property type="entry name" value="HATPase_c"/>
    <property type="match status" value="1"/>
</dbReference>
<dbReference type="SUPFAM" id="SSF55874">
    <property type="entry name" value="ATPase domain of HSP90 chaperone/DNA topoisomerase II/histidine kinase"/>
    <property type="match status" value="1"/>
</dbReference>
<feature type="transmembrane region" description="Helical" evidence="11">
    <location>
        <begin position="422"/>
        <end position="442"/>
    </location>
</feature>
<keyword evidence="9" id="KW-0843">Virulence</keyword>
<dbReference type="PANTHER" id="PTHR44936">
    <property type="entry name" value="SENSOR PROTEIN CREC"/>
    <property type="match status" value="1"/>
</dbReference>
<keyword evidence="4" id="KW-1003">Cell membrane</keyword>
<feature type="transmembrane region" description="Helical" evidence="11">
    <location>
        <begin position="52"/>
        <end position="69"/>
    </location>
</feature>
<feature type="domain" description="Histidine kinase" evidence="12">
    <location>
        <begin position="490"/>
        <end position="697"/>
    </location>
</feature>
<dbReference type="PROSITE" id="PS50109">
    <property type="entry name" value="HIS_KIN"/>
    <property type="match status" value="1"/>
</dbReference>
<sequence length="697" mass="75559">MRGADATRYEVDPPIATAREPKELPRARACLHSAAMEAHRLKGQSFAMTRRLLRLCLFLALLLAPWHAAAVELRPGQGVPDLAAHLRYASDPGADLATMLNRFRTGQFGPDLDIHMLDSNYAPEAWAATELINASIADGRAPDPFAITLDIPVVSEVDLYLIREDGLTENLLTYSIFSAFDPAQHAATRLRTPIFEIAPQERVILLAHIKFGPFQSLQMALETPSELEGSTFSSGIALAAFYAFSVACLVFFVGFFLALRDWTSLFYALLYFFGLGLVAVTDGLLFRFLYPNRPDLQSAVGFFILFALSGSGFLLAGHGFGQNGAVRMARSVRALALLSALGFLASLASPGTYAAMAAYVLLGLMVVLALASGGAWRQRQGATHAISLWLAVATVLAILAVLVLTVTGWGGNAVQPALAIKLVYATLLIATITSFAAQFIMIRRQHAQAVAEKVAALEQEAKRSQELLEAEQNYSRARDLAQLRQRQLATASHDFRQPLASLRMTLDGLGDQVDPELRKRLGEAFDYMEELTGDYLSETAPDAPPPSHSGGEDEPYALSLILQTVHQMFHDEAVSRGLRLDMVESSATVTVPPIVLMRIVSNLVSNAVKYTRQGRVLIGVRRRATGPELWVCDTGPGMTAEQIETFRQEGQKGAQSEGHGLGLAVCFGLAQEHGLHLRVHSLPGRGTVFCLAAPPAA</sequence>
<dbReference type="InterPro" id="IPR050980">
    <property type="entry name" value="2C_sensor_his_kinase"/>
</dbReference>
<dbReference type="Proteomes" id="UP000428330">
    <property type="component" value="Chromosome"/>
</dbReference>
<evidence type="ECO:0000256" key="11">
    <source>
        <dbReference type="SAM" id="Phobius"/>
    </source>
</evidence>